<evidence type="ECO:0000313" key="2">
    <source>
        <dbReference type="Proteomes" id="UP000828390"/>
    </source>
</evidence>
<keyword evidence="2" id="KW-1185">Reference proteome</keyword>
<sequence length="62" mass="6917">MEMFMTGQKTPFQTAINASDKEMSAITEPSKVDEIVLPLLQNIFIASKQLLERMIPEHLPGG</sequence>
<dbReference type="Proteomes" id="UP000828390">
    <property type="component" value="Unassembled WGS sequence"/>
</dbReference>
<name>A0A9D4JWZ2_DREPO</name>
<reference evidence="1" key="2">
    <citation type="submission" date="2020-11" db="EMBL/GenBank/DDBJ databases">
        <authorList>
            <person name="McCartney M.A."/>
            <person name="Auch B."/>
            <person name="Kono T."/>
            <person name="Mallez S."/>
            <person name="Becker A."/>
            <person name="Gohl D.M."/>
            <person name="Silverstein K.A.T."/>
            <person name="Koren S."/>
            <person name="Bechman K.B."/>
            <person name="Herman A."/>
            <person name="Abrahante J.E."/>
            <person name="Garbe J."/>
        </authorList>
    </citation>
    <scope>NUCLEOTIDE SEQUENCE</scope>
    <source>
        <strain evidence="1">Duluth1</strain>
        <tissue evidence="1">Whole animal</tissue>
    </source>
</reference>
<accession>A0A9D4JWZ2</accession>
<gene>
    <name evidence="1" type="ORF">DPMN_125312</name>
</gene>
<evidence type="ECO:0000313" key="1">
    <source>
        <dbReference type="EMBL" id="KAH3823507.1"/>
    </source>
</evidence>
<protein>
    <submittedName>
        <fullName evidence="1">Uncharacterized protein</fullName>
    </submittedName>
</protein>
<dbReference type="EMBL" id="JAIWYP010000005">
    <property type="protein sequence ID" value="KAH3823507.1"/>
    <property type="molecule type" value="Genomic_DNA"/>
</dbReference>
<reference evidence="1" key="1">
    <citation type="journal article" date="2019" name="bioRxiv">
        <title>The Genome of the Zebra Mussel, Dreissena polymorpha: A Resource for Invasive Species Research.</title>
        <authorList>
            <person name="McCartney M.A."/>
            <person name="Auch B."/>
            <person name="Kono T."/>
            <person name="Mallez S."/>
            <person name="Zhang Y."/>
            <person name="Obille A."/>
            <person name="Becker A."/>
            <person name="Abrahante J.E."/>
            <person name="Garbe J."/>
            <person name="Badalamenti J.P."/>
            <person name="Herman A."/>
            <person name="Mangelson H."/>
            <person name="Liachko I."/>
            <person name="Sullivan S."/>
            <person name="Sone E.D."/>
            <person name="Koren S."/>
            <person name="Silverstein K.A.T."/>
            <person name="Beckman K.B."/>
            <person name="Gohl D.M."/>
        </authorList>
    </citation>
    <scope>NUCLEOTIDE SEQUENCE</scope>
    <source>
        <strain evidence="1">Duluth1</strain>
        <tissue evidence="1">Whole animal</tissue>
    </source>
</reference>
<dbReference type="AlphaFoldDB" id="A0A9D4JWZ2"/>
<proteinExistence type="predicted"/>
<comment type="caution">
    <text evidence="1">The sequence shown here is derived from an EMBL/GenBank/DDBJ whole genome shotgun (WGS) entry which is preliminary data.</text>
</comment>
<organism evidence="1 2">
    <name type="scientific">Dreissena polymorpha</name>
    <name type="common">Zebra mussel</name>
    <name type="synonym">Mytilus polymorpha</name>
    <dbReference type="NCBI Taxonomy" id="45954"/>
    <lineage>
        <taxon>Eukaryota</taxon>
        <taxon>Metazoa</taxon>
        <taxon>Spiralia</taxon>
        <taxon>Lophotrochozoa</taxon>
        <taxon>Mollusca</taxon>
        <taxon>Bivalvia</taxon>
        <taxon>Autobranchia</taxon>
        <taxon>Heteroconchia</taxon>
        <taxon>Euheterodonta</taxon>
        <taxon>Imparidentia</taxon>
        <taxon>Neoheterodontei</taxon>
        <taxon>Myida</taxon>
        <taxon>Dreissenoidea</taxon>
        <taxon>Dreissenidae</taxon>
        <taxon>Dreissena</taxon>
    </lineage>
</organism>